<protein>
    <recommendedName>
        <fullName evidence="1">DSBA-like thioredoxin domain-containing protein</fullName>
    </recommendedName>
</protein>
<dbReference type="OrthoDB" id="9813770at2"/>
<dbReference type="InterPro" id="IPR036249">
    <property type="entry name" value="Thioredoxin-like_sf"/>
</dbReference>
<dbReference type="PANTHER" id="PTHR13887">
    <property type="entry name" value="GLUTATHIONE S-TRANSFERASE KAPPA"/>
    <property type="match status" value="1"/>
</dbReference>
<keyword evidence="3" id="KW-1185">Reference proteome</keyword>
<evidence type="ECO:0000313" key="2">
    <source>
        <dbReference type="EMBL" id="GAL85280.1"/>
    </source>
</evidence>
<comment type="caution">
    <text evidence="2">The sequence shown here is derived from an EMBL/GenBank/DDBJ whole genome shotgun (WGS) entry which is preliminary data.</text>
</comment>
<dbReference type="SUPFAM" id="SSF52833">
    <property type="entry name" value="Thioredoxin-like"/>
    <property type="match status" value="1"/>
</dbReference>
<dbReference type="AlphaFoldDB" id="A0A098LEE0"/>
<dbReference type="RefSeq" id="WP_052430138.1">
    <property type="nucleotide sequence ID" value="NZ_BBLT01000004.1"/>
</dbReference>
<sequence>MSFRSFIVTAIVLALTVISTMAFKIRQKKDSEKPELIYVGDAMCSWCYGFSPEITATKEHFKNKLEFKLLNGGLRPYTKEPMDAEMKRFLKKHWKEVSKVSGQPFAYNILADSSSFIYDTEPAARAIATVRKLKPGSEFEFFKKVQNSFYVKNRNTSDINTYLELLPEFGIDKDLFRETFNSQQMKQAIAAEFKQIEVLGVTGFPAVLLKVNGQYIMISSGYSKSGEVINEIDKVLAKK</sequence>
<dbReference type="InterPro" id="IPR001853">
    <property type="entry name" value="DSBA-like_thioredoxin_dom"/>
</dbReference>
<evidence type="ECO:0000313" key="3">
    <source>
        <dbReference type="Proteomes" id="UP000030185"/>
    </source>
</evidence>
<name>A0A098LEE0_9BACT</name>
<dbReference type="EMBL" id="BBLT01000004">
    <property type="protein sequence ID" value="GAL85280.1"/>
    <property type="molecule type" value="Genomic_DNA"/>
</dbReference>
<feature type="domain" description="DSBA-like thioredoxin" evidence="1">
    <location>
        <begin position="40"/>
        <end position="217"/>
    </location>
</feature>
<dbReference type="GO" id="GO:0016491">
    <property type="term" value="F:oxidoreductase activity"/>
    <property type="evidence" value="ECO:0007669"/>
    <property type="project" value="InterPro"/>
</dbReference>
<organism evidence="2 3">
    <name type="scientific">Sporocytophaga myxococcoides</name>
    <dbReference type="NCBI Taxonomy" id="153721"/>
    <lineage>
        <taxon>Bacteria</taxon>
        <taxon>Pseudomonadati</taxon>
        <taxon>Bacteroidota</taxon>
        <taxon>Cytophagia</taxon>
        <taxon>Cytophagales</taxon>
        <taxon>Cytophagaceae</taxon>
        <taxon>Sporocytophaga</taxon>
    </lineage>
</organism>
<reference evidence="2 3" key="1">
    <citation type="submission" date="2014-09" db="EMBL/GenBank/DDBJ databases">
        <title>Sporocytophaga myxococcoides PG-01 genome sequencing.</title>
        <authorList>
            <person name="Liu L."/>
            <person name="Gao P.J."/>
            <person name="Chen G.J."/>
            <person name="Wang L.S."/>
        </authorList>
    </citation>
    <scope>NUCLEOTIDE SEQUENCE [LARGE SCALE GENOMIC DNA]</scope>
    <source>
        <strain evidence="2 3">PG-01</strain>
    </source>
</reference>
<dbReference type="Gene3D" id="1.10.472.60">
    <property type="entry name" value="putative protein disulfide isomerase domain"/>
    <property type="match status" value="1"/>
</dbReference>
<gene>
    <name evidence="2" type="ORF">MYP_2509</name>
</gene>
<dbReference type="eggNOG" id="COG3531">
    <property type="taxonomic scope" value="Bacteria"/>
</dbReference>
<dbReference type="PANTHER" id="PTHR13887:SF54">
    <property type="entry name" value="DSBA FAMILY PROTEIN"/>
    <property type="match status" value="1"/>
</dbReference>
<dbReference type="CDD" id="cd03025">
    <property type="entry name" value="DsbA_FrnE_like"/>
    <property type="match status" value="1"/>
</dbReference>
<accession>A0A098LEE0</accession>
<evidence type="ECO:0000259" key="1">
    <source>
        <dbReference type="Pfam" id="PF01323"/>
    </source>
</evidence>
<proteinExistence type="predicted"/>
<dbReference type="Gene3D" id="3.40.30.10">
    <property type="entry name" value="Glutaredoxin"/>
    <property type="match status" value="1"/>
</dbReference>
<dbReference type="Proteomes" id="UP000030185">
    <property type="component" value="Unassembled WGS sequence"/>
</dbReference>
<dbReference type="Pfam" id="PF01323">
    <property type="entry name" value="DSBA"/>
    <property type="match status" value="1"/>
</dbReference>